<feature type="compositionally biased region" description="Acidic residues" evidence="1">
    <location>
        <begin position="170"/>
        <end position="182"/>
    </location>
</feature>
<proteinExistence type="predicted"/>
<feature type="region of interest" description="Disordered" evidence="1">
    <location>
        <begin position="116"/>
        <end position="201"/>
    </location>
</feature>
<gene>
    <name evidence="3" type="primary">LOC115438618</name>
</gene>
<dbReference type="Ensembl" id="ENSSORT00005014113.1">
    <property type="protein sequence ID" value="ENSSORP00005013700.1"/>
    <property type="gene ID" value="ENSSORG00005007050.1"/>
</dbReference>
<dbReference type="GO" id="GO:0043565">
    <property type="term" value="F:sequence-specific DNA binding"/>
    <property type="evidence" value="ECO:0007669"/>
    <property type="project" value="TreeGrafter"/>
</dbReference>
<evidence type="ECO:0000313" key="4">
    <source>
        <dbReference type="Proteomes" id="UP000472271"/>
    </source>
</evidence>
<protein>
    <submittedName>
        <fullName evidence="3">Zinc finger protein 345-like</fullName>
    </submittedName>
</protein>
<evidence type="ECO:0000259" key="2">
    <source>
        <dbReference type="Pfam" id="PF13843"/>
    </source>
</evidence>
<feature type="region of interest" description="Disordered" evidence="1">
    <location>
        <begin position="1"/>
        <end position="25"/>
    </location>
</feature>
<accession>A0A672ZA08</accession>
<dbReference type="AlphaFoldDB" id="A0A672ZA08"/>
<dbReference type="Proteomes" id="UP000472271">
    <property type="component" value="Chromosome 18"/>
</dbReference>
<feature type="compositionally biased region" description="Acidic residues" evidence="1">
    <location>
        <begin position="119"/>
        <end position="132"/>
    </location>
</feature>
<dbReference type="PANTHER" id="PTHR47055">
    <property type="entry name" value="DDE_TNP_1_7 DOMAIN-CONTAINING PROTEIN"/>
    <property type="match status" value="1"/>
</dbReference>
<evidence type="ECO:0000313" key="3">
    <source>
        <dbReference type="Ensembl" id="ENSSORP00005013700.1"/>
    </source>
</evidence>
<dbReference type="PANTHER" id="PTHR47055:SF3">
    <property type="entry name" value="PHORBOL-ESTER_DAG-TYPE DOMAIN-CONTAINING PROTEIN"/>
    <property type="match status" value="1"/>
</dbReference>
<name>A0A672ZA08_9TELE</name>
<reference evidence="3" key="3">
    <citation type="submission" date="2025-09" db="UniProtKB">
        <authorList>
            <consortium name="Ensembl"/>
        </authorList>
    </citation>
    <scope>IDENTIFICATION</scope>
</reference>
<dbReference type="InterPro" id="IPR029526">
    <property type="entry name" value="PGBD"/>
</dbReference>
<reference evidence="3" key="2">
    <citation type="submission" date="2025-08" db="UniProtKB">
        <authorList>
            <consortium name="Ensembl"/>
        </authorList>
    </citation>
    <scope>IDENTIFICATION</scope>
</reference>
<keyword evidence="4" id="KW-1185">Reference proteome</keyword>
<reference evidence="3" key="1">
    <citation type="submission" date="2019-06" db="EMBL/GenBank/DDBJ databases">
        <authorList>
            <consortium name="Wellcome Sanger Institute Data Sharing"/>
        </authorList>
    </citation>
    <scope>NUCLEOTIDE SEQUENCE [LARGE SCALE GENOMIC DNA]</scope>
</reference>
<dbReference type="Pfam" id="PF13843">
    <property type="entry name" value="DDE_Tnp_1_7"/>
    <property type="match status" value="1"/>
</dbReference>
<dbReference type="GeneID" id="115438618"/>
<dbReference type="RefSeq" id="XP_030018213.1">
    <property type="nucleotide sequence ID" value="XM_030162353.1"/>
</dbReference>
<evidence type="ECO:0000256" key="1">
    <source>
        <dbReference type="SAM" id="MobiDB-lite"/>
    </source>
</evidence>
<dbReference type="InterPro" id="IPR052638">
    <property type="entry name" value="PiggyBac_TE-derived"/>
</dbReference>
<dbReference type="InParanoid" id="A0A672ZA08"/>
<feature type="domain" description="PiggyBac transposable element-derived protein" evidence="2">
    <location>
        <begin position="232"/>
        <end position="600"/>
    </location>
</feature>
<sequence>MTSTQKEAHLQVNVKQEDGESDCSSSWCQETQLNAEIKQEEQETDWTYSMYEDTELKVEVKQEDEEETNSSGFQETQLQVEVKHEDEEKDFSSSWFELSARLFYAKRGTVVVPAHPAISDDEDPEEEEDNMADPDPHPEFFSSTYDLYTPQPGDEGISAKRKRMQPAVEVLEDEEDDDIENNNEDKDQPVPHPMTSTKKRKLAARQTTWKKIDLDNPSLPEYLHFPPDFVGTPFHYFRRYFSPQVISHITYQTNLYASQRDVNTTFTTTEEEMMHFVAILIYMGIAELPSIDDYWAVVTRVPQIANLMSSKRFRLMNRIVHFNDNTQVPGTIDRFFKIRPLFNFLNRAFRSEPQTPKQSVDEIMVAYKDKTTGNLRQYIKNKLDKRGIKLFARASQDGFIHDIVLYQGKTTLEAHDVPITPEQEAMDAPSQIVAALAKTMSTPSISAIFAGNFFTSLELVRYLKDRNCRYTGTASNNRVGMVPLQSIEEMEMKAVPCGTFDYVTSDDGILALRWKDNKIVTVLSTDMGVQPLSSVCFYCSDTKRKEEVSCPAVIKSYSVNMSGIEKSDMLVHLFRTPMKSKRWYMQLFAFAIDVSLTNAWIMYKRDCKALAMDAMSLKNFRIEVFRAASSQKPLVSRPRGASISQGINPLVDVPTPIRGHRSHIPDDCVRFDVSLFHAPVYTSRQTCKYCSKKGHILRSNVICRVCKVHLCLNGVRNCFIKYHEAII</sequence>
<organism evidence="3 4">
    <name type="scientific">Sphaeramia orbicularis</name>
    <name type="common">orbiculate cardinalfish</name>
    <dbReference type="NCBI Taxonomy" id="375764"/>
    <lineage>
        <taxon>Eukaryota</taxon>
        <taxon>Metazoa</taxon>
        <taxon>Chordata</taxon>
        <taxon>Craniata</taxon>
        <taxon>Vertebrata</taxon>
        <taxon>Euteleostomi</taxon>
        <taxon>Actinopterygii</taxon>
        <taxon>Neopterygii</taxon>
        <taxon>Teleostei</taxon>
        <taxon>Neoteleostei</taxon>
        <taxon>Acanthomorphata</taxon>
        <taxon>Gobiaria</taxon>
        <taxon>Kurtiformes</taxon>
        <taxon>Apogonoidei</taxon>
        <taxon>Apogonidae</taxon>
        <taxon>Apogoninae</taxon>
        <taxon>Sphaeramia</taxon>
    </lineage>
</organism>